<dbReference type="EC" id="2.7.7.49" evidence="3"/>
<dbReference type="Pfam" id="PF00078">
    <property type="entry name" value="RVT_1"/>
    <property type="match status" value="1"/>
</dbReference>
<feature type="domain" description="Reverse transcriptase" evidence="2">
    <location>
        <begin position="76"/>
        <end position="325"/>
    </location>
</feature>
<dbReference type="InterPro" id="IPR043502">
    <property type="entry name" value="DNA/RNA_pol_sf"/>
</dbReference>
<accession>A0A756I224</accession>
<dbReference type="InterPro" id="IPR051083">
    <property type="entry name" value="GrpII_Intron_Splice-Mob/Def"/>
</dbReference>
<organism evidence="3">
    <name type="scientific">Salmonella enterica</name>
    <name type="common">Salmonella choleraesuis</name>
    <dbReference type="NCBI Taxonomy" id="28901"/>
    <lineage>
        <taxon>Bacteria</taxon>
        <taxon>Pseudomonadati</taxon>
        <taxon>Pseudomonadota</taxon>
        <taxon>Gammaproteobacteria</taxon>
        <taxon>Enterobacterales</taxon>
        <taxon>Enterobacteriaceae</taxon>
        <taxon>Salmonella</taxon>
    </lineage>
</organism>
<evidence type="ECO:0000313" key="3">
    <source>
        <dbReference type="EMBL" id="HAG0015868.1"/>
    </source>
</evidence>
<sequence>MTVHSNDGLSWLTKLERIGEKSAANKHEMFSNLGHLVNVDMLKGQFLRLDGNKATGIDGMTKAAYSERLDENITALIVRIRRGTYHPQAARITEIPKEDGSKRPLAISCIEDKLVQLAVSDILSRVYEPLFLPCSYGFRPGLNCHAALKALQQQTFRNWNGAVVEIDIRKYFNTIPHTVLMNLLRKKISDRRFLRLVEVLITAPVIRGKEISENEQGCPQGSALSPILANINLHHVIDEWFAQITRSHIHGRAEMVRYADDMVFTFEFFSEAKRFCRVLPKRLNKYGLELHCDKSQLIPAGHIAAMRANQSGKRLPTFNFLGFTCYWCKTRKGHWRLKLSRRKDRFAARLKGLRDFLWRNLNAPNKRLVLNTVIRVIRGWINYHGISDNQRRVGQFIFQSTRIIYRWFNRKGGRRRMTWKTLNIILKMLGFPSRWKTRSLFASC</sequence>
<comment type="similarity">
    <text evidence="1">Belongs to the bacterial reverse transcriptase family.</text>
</comment>
<dbReference type="EMBL" id="DAAWYJ010000013">
    <property type="protein sequence ID" value="HAG0015868.1"/>
    <property type="molecule type" value="Genomic_DNA"/>
</dbReference>
<dbReference type="PROSITE" id="PS50878">
    <property type="entry name" value="RT_POL"/>
    <property type="match status" value="1"/>
</dbReference>
<comment type="caution">
    <text evidence="3">The sequence shown here is derived from an EMBL/GenBank/DDBJ whole genome shotgun (WGS) entry which is preliminary data.</text>
</comment>
<evidence type="ECO:0000259" key="2">
    <source>
        <dbReference type="PROSITE" id="PS50878"/>
    </source>
</evidence>
<dbReference type="CDD" id="cd01651">
    <property type="entry name" value="RT_G2_intron"/>
    <property type="match status" value="1"/>
</dbReference>
<dbReference type="GO" id="GO:0003964">
    <property type="term" value="F:RNA-directed DNA polymerase activity"/>
    <property type="evidence" value="ECO:0007669"/>
    <property type="project" value="UniProtKB-KW"/>
</dbReference>
<proteinExistence type="inferred from homology"/>
<reference evidence="3" key="2">
    <citation type="submission" date="2020-02" db="EMBL/GenBank/DDBJ databases">
        <authorList>
            <consortium name="NCBI Pathogen Detection Project"/>
        </authorList>
    </citation>
    <scope>NUCLEOTIDE SEQUENCE</scope>
    <source>
        <strain evidence="3">MA.CK_00/00002125</strain>
    </source>
</reference>
<reference evidence="3" key="1">
    <citation type="journal article" date="2018" name="Genome Biol.">
        <title>SKESA: strategic k-mer extension for scrupulous assemblies.</title>
        <authorList>
            <person name="Souvorov A."/>
            <person name="Agarwala R."/>
            <person name="Lipman D.J."/>
        </authorList>
    </citation>
    <scope>NUCLEOTIDE SEQUENCE</scope>
    <source>
        <strain evidence="3">MA.CK_00/00002125</strain>
    </source>
</reference>
<dbReference type="InterPro" id="IPR030931">
    <property type="entry name" value="Group_II_RT_mat"/>
</dbReference>
<dbReference type="InterPro" id="IPR000477">
    <property type="entry name" value="RT_dom"/>
</dbReference>
<dbReference type="PANTHER" id="PTHR34047:SF8">
    <property type="entry name" value="PROTEIN YKFC"/>
    <property type="match status" value="1"/>
</dbReference>
<gene>
    <name evidence="3" type="primary">ltrA</name>
    <name evidence="3" type="ORF">G8O67_003172</name>
</gene>
<dbReference type="SUPFAM" id="SSF56672">
    <property type="entry name" value="DNA/RNA polymerases"/>
    <property type="match status" value="1"/>
</dbReference>
<keyword evidence="3" id="KW-0548">Nucleotidyltransferase</keyword>
<keyword evidence="3" id="KW-0808">Transferase</keyword>
<dbReference type="PANTHER" id="PTHR34047">
    <property type="entry name" value="NUCLEAR INTRON MATURASE 1, MITOCHONDRIAL-RELATED"/>
    <property type="match status" value="1"/>
</dbReference>
<keyword evidence="3" id="KW-0695">RNA-directed DNA polymerase</keyword>
<evidence type="ECO:0000256" key="1">
    <source>
        <dbReference type="ARBA" id="ARBA00034120"/>
    </source>
</evidence>
<dbReference type="AlphaFoldDB" id="A0A756I224"/>
<protein>
    <submittedName>
        <fullName evidence="3">Group II intron reverse transcriptase/maturase</fullName>
        <ecNumber evidence="3">2.7.7.49</ecNumber>
    </submittedName>
</protein>
<dbReference type="NCBIfam" id="TIGR04416">
    <property type="entry name" value="group_II_RT_mat"/>
    <property type="match status" value="1"/>
</dbReference>
<name>A0A756I224_SALER</name>